<evidence type="ECO:0000256" key="5">
    <source>
        <dbReference type="ARBA" id="ARBA00022692"/>
    </source>
</evidence>
<keyword evidence="12" id="KW-1185">Reference proteome</keyword>
<dbReference type="PANTHER" id="PTHR35011:SF11">
    <property type="entry name" value="TRAP TRANSPORTER SMALL PERMEASE PROTEIN"/>
    <property type="match status" value="1"/>
</dbReference>
<keyword evidence="3" id="KW-1003">Cell membrane</keyword>
<organism evidence="11 12">
    <name type="scientific">Flavimaricola marinus</name>
    <dbReference type="NCBI Taxonomy" id="1819565"/>
    <lineage>
        <taxon>Bacteria</taxon>
        <taxon>Pseudomonadati</taxon>
        <taxon>Pseudomonadota</taxon>
        <taxon>Alphaproteobacteria</taxon>
        <taxon>Rhodobacterales</taxon>
        <taxon>Paracoccaceae</taxon>
        <taxon>Flavimaricola</taxon>
    </lineage>
</organism>
<evidence type="ECO:0000256" key="3">
    <source>
        <dbReference type="ARBA" id="ARBA00022475"/>
    </source>
</evidence>
<evidence type="ECO:0000256" key="4">
    <source>
        <dbReference type="ARBA" id="ARBA00022519"/>
    </source>
</evidence>
<sequence length="199" mass="21847">MAVLFGVLWPLERLNNGILAVCRVIAILALVIMVCLILGQVFFRYVLNDAPAWTEEGARFGMLWMTGLMAPLAYRRGGFVAIDMLERALPRLLSGLLSLALLALSLWVLIVMLDKGINNHVFSLSGRGNSPSLRIPLNYLGEGWEAIRFKNSWVYAGLATGVALLILVNIELMLRQVITLLGGGDRLSDLTDPNVARAD</sequence>
<accession>A0A238LHQ7</accession>
<evidence type="ECO:0000313" key="11">
    <source>
        <dbReference type="EMBL" id="SMY09132.1"/>
    </source>
</evidence>
<comment type="subunit">
    <text evidence="9">The complex comprises the extracytoplasmic solute receptor protein and the two transmembrane proteins.</text>
</comment>
<reference evidence="11 12" key="1">
    <citation type="submission" date="2017-05" db="EMBL/GenBank/DDBJ databases">
        <authorList>
            <person name="Song R."/>
            <person name="Chenine A.L."/>
            <person name="Ruprecht R.M."/>
        </authorList>
    </citation>
    <scope>NUCLEOTIDE SEQUENCE [LARGE SCALE GENOMIC DNA]</scope>
    <source>
        <strain evidence="11 12">CECT 8899</strain>
    </source>
</reference>
<feature type="domain" description="Tripartite ATP-independent periplasmic transporters DctQ component" evidence="10">
    <location>
        <begin position="33"/>
        <end position="177"/>
    </location>
</feature>
<feature type="transmembrane region" description="Helical" evidence="9">
    <location>
        <begin position="153"/>
        <end position="174"/>
    </location>
</feature>
<dbReference type="InterPro" id="IPR055348">
    <property type="entry name" value="DctQ"/>
</dbReference>
<comment type="subcellular location">
    <subcellularLocation>
        <location evidence="1 9">Cell inner membrane</location>
        <topology evidence="1 9">Multi-pass membrane protein</topology>
    </subcellularLocation>
</comment>
<name>A0A238LHQ7_9RHOB</name>
<evidence type="ECO:0000256" key="1">
    <source>
        <dbReference type="ARBA" id="ARBA00004429"/>
    </source>
</evidence>
<feature type="transmembrane region" description="Helical" evidence="9">
    <location>
        <begin position="57"/>
        <end position="74"/>
    </location>
</feature>
<dbReference type="InterPro" id="IPR007387">
    <property type="entry name" value="TRAP_DctQ"/>
</dbReference>
<evidence type="ECO:0000256" key="2">
    <source>
        <dbReference type="ARBA" id="ARBA00022448"/>
    </source>
</evidence>
<evidence type="ECO:0000256" key="9">
    <source>
        <dbReference type="RuleBase" id="RU369079"/>
    </source>
</evidence>
<dbReference type="EMBL" id="FXZK01000007">
    <property type="protein sequence ID" value="SMY09132.1"/>
    <property type="molecule type" value="Genomic_DNA"/>
</dbReference>
<feature type="transmembrane region" description="Helical" evidence="9">
    <location>
        <begin position="95"/>
        <end position="113"/>
    </location>
</feature>
<protein>
    <recommendedName>
        <fullName evidence="9">TRAP transporter small permease protein</fullName>
    </recommendedName>
</protein>
<gene>
    <name evidence="11" type="ORF">LOM8899_03294</name>
</gene>
<comment type="function">
    <text evidence="9">Part of the tripartite ATP-independent periplasmic (TRAP) transport system.</text>
</comment>
<dbReference type="AlphaFoldDB" id="A0A238LHQ7"/>
<evidence type="ECO:0000313" key="12">
    <source>
        <dbReference type="Proteomes" id="UP000201613"/>
    </source>
</evidence>
<keyword evidence="5 9" id="KW-0812">Transmembrane</keyword>
<evidence type="ECO:0000256" key="8">
    <source>
        <dbReference type="ARBA" id="ARBA00038436"/>
    </source>
</evidence>
<dbReference type="OrthoDB" id="4964541at2"/>
<proteinExistence type="inferred from homology"/>
<feature type="transmembrane region" description="Helical" evidence="9">
    <location>
        <begin position="20"/>
        <end position="45"/>
    </location>
</feature>
<dbReference type="RefSeq" id="WP_093993316.1">
    <property type="nucleotide sequence ID" value="NZ_FXZK01000007.1"/>
</dbReference>
<evidence type="ECO:0000256" key="7">
    <source>
        <dbReference type="ARBA" id="ARBA00023136"/>
    </source>
</evidence>
<dbReference type="Proteomes" id="UP000201613">
    <property type="component" value="Unassembled WGS sequence"/>
</dbReference>
<comment type="similarity">
    <text evidence="8 9">Belongs to the TRAP transporter small permease family.</text>
</comment>
<keyword evidence="4 9" id="KW-0997">Cell inner membrane</keyword>
<keyword evidence="7 9" id="KW-0472">Membrane</keyword>
<keyword evidence="6 9" id="KW-1133">Transmembrane helix</keyword>
<dbReference type="GO" id="GO:0015740">
    <property type="term" value="P:C4-dicarboxylate transport"/>
    <property type="evidence" value="ECO:0007669"/>
    <property type="project" value="TreeGrafter"/>
</dbReference>
<evidence type="ECO:0000256" key="6">
    <source>
        <dbReference type="ARBA" id="ARBA00022989"/>
    </source>
</evidence>
<evidence type="ECO:0000259" key="10">
    <source>
        <dbReference type="Pfam" id="PF04290"/>
    </source>
</evidence>
<keyword evidence="2 9" id="KW-0813">Transport</keyword>
<dbReference type="GO" id="GO:0005886">
    <property type="term" value="C:plasma membrane"/>
    <property type="evidence" value="ECO:0007669"/>
    <property type="project" value="UniProtKB-SubCell"/>
</dbReference>
<dbReference type="Pfam" id="PF04290">
    <property type="entry name" value="DctQ"/>
    <property type="match status" value="1"/>
</dbReference>
<dbReference type="PANTHER" id="PTHR35011">
    <property type="entry name" value="2,3-DIKETO-L-GULONATE TRAP TRANSPORTER SMALL PERMEASE PROTEIN YIAM"/>
    <property type="match status" value="1"/>
</dbReference>
<dbReference type="GO" id="GO:0022857">
    <property type="term" value="F:transmembrane transporter activity"/>
    <property type="evidence" value="ECO:0007669"/>
    <property type="project" value="UniProtKB-UniRule"/>
</dbReference>